<protein>
    <recommendedName>
        <fullName evidence="2">CYTH domain-containing protein</fullName>
    </recommendedName>
</protein>
<comment type="caution">
    <text evidence="3">The sequence shown here is derived from an EMBL/GenBank/DDBJ whole genome shotgun (WGS) entry which is preliminary data.</text>
</comment>
<reference evidence="3" key="1">
    <citation type="submission" date="2017-07" db="EMBL/GenBank/DDBJ databases">
        <title>Taro Niue Genome Assembly and Annotation.</title>
        <authorList>
            <person name="Atibalentja N."/>
            <person name="Keating K."/>
            <person name="Fields C.J."/>
        </authorList>
    </citation>
    <scope>NUCLEOTIDE SEQUENCE</scope>
    <source>
        <strain evidence="3">Niue_2</strain>
        <tissue evidence="3">Leaf</tissue>
    </source>
</reference>
<keyword evidence="4" id="KW-1185">Reference proteome</keyword>
<name>A0A843WYS1_COLES</name>
<dbReference type="OrthoDB" id="682659at2759"/>
<feature type="region of interest" description="Disordered" evidence="1">
    <location>
        <begin position="186"/>
        <end position="209"/>
    </location>
</feature>
<gene>
    <name evidence="3" type="ORF">Taro_044679</name>
</gene>
<evidence type="ECO:0000259" key="2">
    <source>
        <dbReference type="PROSITE" id="PS51707"/>
    </source>
</evidence>
<evidence type="ECO:0000256" key="1">
    <source>
        <dbReference type="SAM" id="MobiDB-lite"/>
    </source>
</evidence>
<dbReference type="AlphaFoldDB" id="A0A843WYS1"/>
<organism evidence="3 4">
    <name type="scientific">Colocasia esculenta</name>
    <name type="common">Wild taro</name>
    <name type="synonym">Arum esculentum</name>
    <dbReference type="NCBI Taxonomy" id="4460"/>
    <lineage>
        <taxon>Eukaryota</taxon>
        <taxon>Viridiplantae</taxon>
        <taxon>Streptophyta</taxon>
        <taxon>Embryophyta</taxon>
        <taxon>Tracheophyta</taxon>
        <taxon>Spermatophyta</taxon>
        <taxon>Magnoliopsida</taxon>
        <taxon>Liliopsida</taxon>
        <taxon>Araceae</taxon>
        <taxon>Aroideae</taxon>
        <taxon>Colocasieae</taxon>
        <taxon>Colocasia</taxon>
    </lineage>
</organism>
<dbReference type="InterPro" id="IPR023577">
    <property type="entry name" value="CYTH_domain"/>
</dbReference>
<feature type="domain" description="CYTH" evidence="2">
    <location>
        <begin position="1"/>
        <end position="119"/>
    </location>
</feature>
<dbReference type="InterPro" id="IPR033469">
    <property type="entry name" value="CYTH-like_dom_sf"/>
</dbReference>
<proteinExistence type="predicted"/>
<dbReference type="Proteomes" id="UP000652761">
    <property type="component" value="Unassembled WGS sequence"/>
</dbReference>
<accession>A0A843WYS1</accession>
<dbReference type="EMBL" id="NMUH01005089">
    <property type="protein sequence ID" value="MQM11768.1"/>
    <property type="molecule type" value="Genomic_DNA"/>
</dbReference>
<dbReference type="SUPFAM" id="SSF55154">
    <property type="entry name" value="CYTH-like phosphatases"/>
    <property type="match status" value="1"/>
</dbReference>
<evidence type="ECO:0000313" key="3">
    <source>
        <dbReference type="EMBL" id="MQM11768.1"/>
    </source>
</evidence>
<dbReference type="PROSITE" id="PS51707">
    <property type="entry name" value="CYTH"/>
    <property type="match status" value="1"/>
</dbReference>
<sequence>MAESDCIRVRICEGRFALLIREPIREGNFIVQPKVDFDIGISTVAGLLNLGYQALACIEASALIYQDGKILVEVDHLEATSIPYIQIKGTNKDIVATAASTLNLDGSYTTKTYLEIILEGLPTLERNYSGIRNQQASRLHELVEFVLSQGLNLRGSGHEEERITSSVREKKMGMVAFSHPLLDAATGGRDGDGKSKNKVAAALPLTGTQ</sequence>
<evidence type="ECO:0000313" key="4">
    <source>
        <dbReference type="Proteomes" id="UP000652761"/>
    </source>
</evidence>
<dbReference type="GO" id="GO:0016462">
    <property type="term" value="F:pyrophosphatase activity"/>
    <property type="evidence" value="ECO:0007669"/>
    <property type="project" value="UniProtKB-ARBA"/>
</dbReference>